<protein>
    <submittedName>
        <fullName evidence="1">Nitroreductase family deazaflavin-dependent oxidoreductase</fullName>
    </submittedName>
</protein>
<evidence type="ECO:0000313" key="2">
    <source>
        <dbReference type="Proteomes" id="UP000466794"/>
    </source>
</evidence>
<dbReference type="Proteomes" id="UP000466794">
    <property type="component" value="Unassembled WGS sequence"/>
</dbReference>
<accession>A0A7K1V171</accession>
<dbReference type="AlphaFoldDB" id="A0A7K1V171"/>
<gene>
    <name evidence="1" type="ORF">GPX89_24480</name>
</gene>
<dbReference type="RefSeq" id="WP_157390044.1">
    <property type="nucleotide sequence ID" value="NZ_WRPP01000005.1"/>
</dbReference>
<evidence type="ECO:0000313" key="1">
    <source>
        <dbReference type="EMBL" id="MVU80393.1"/>
    </source>
</evidence>
<dbReference type="EMBL" id="WRPP01000005">
    <property type="protein sequence ID" value="MVU80393.1"/>
    <property type="molecule type" value="Genomic_DNA"/>
</dbReference>
<comment type="caution">
    <text evidence="1">The sequence shown here is derived from an EMBL/GenBank/DDBJ whole genome shotgun (WGS) entry which is preliminary data.</text>
</comment>
<dbReference type="InterPro" id="IPR012349">
    <property type="entry name" value="Split_barrel_FMN-bd"/>
</dbReference>
<dbReference type="Gene3D" id="2.30.110.10">
    <property type="entry name" value="Electron Transport, Fmn-binding Protein, Chain A"/>
    <property type="match status" value="1"/>
</dbReference>
<reference evidence="1 2" key="1">
    <citation type="submission" date="2019-12" db="EMBL/GenBank/DDBJ databases">
        <title>Nocardia sp. nov. ET3-3 isolated from soil.</title>
        <authorList>
            <person name="Kanchanasin P."/>
            <person name="Tanasupawat S."/>
            <person name="Yuki M."/>
            <person name="Kudo T."/>
        </authorList>
    </citation>
    <scope>NUCLEOTIDE SEQUENCE [LARGE SCALE GENOMIC DNA]</scope>
    <source>
        <strain evidence="1 2">ET3-3</strain>
    </source>
</reference>
<sequence length="155" mass="16990">MTFTGAEVDFDARPSRTSWLSRAPIPLYRAGLGSVLGSGRLMLRHSGLTRYAILRVADRPQPDRIVALPEIGDTQWLLAIRADPCVRVWIGDHRDSPATATPITAEQAGESLERYIDARTAAQRRPHAAIAPLASSMPIILLEFDGPGIHRTRTS</sequence>
<organism evidence="1 2">
    <name type="scientific">Nocardia terrae</name>
    <dbReference type="NCBI Taxonomy" id="2675851"/>
    <lineage>
        <taxon>Bacteria</taxon>
        <taxon>Bacillati</taxon>
        <taxon>Actinomycetota</taxon>
        <taxon>Actinomycetes</taxon>
        <taxon>Mycobacteriales</taxon>
        <taxon>Nocardiaceae</taxon>
        <taxon>Nocardia</taxon>
    </lineage>
</organism>
<keyword evidence="2" id="KW-1185">Reference proteome</keyword>
<proteinExistence type="predicted"/>
<name>A0A7K1V171_9NOCA</name>